<evidence type="ECO:0000256" key="6">
    <source>
        <dbReference type="ARBA" id="ARBA00035261"/>
    </source>
</evidence>
<dbReference type="AlphaFoldDB" id="A0A1A9Z9V1"/>
<dbReference type="SUPFAM" id="SSF81296">
    <property type="entry name" value="E set domains"/>
    <property type="match status" value="2"/>
</dbReference>
<dbReference type="InterPro" id="IPR027486">
    <property type="entry name" value="Ribosomal_uS10_dom"/>
</dbReference>
<dbReference type="SUPFAM" id="SSF54999">
    <property type="entry name" value="Ribosomal protein S10"/>
    <property type="match status" value="1"/>
</dbReference>
<dbReference type="InterPro" id="IPR014752">
    <property type="entry name" value="Arrestin-like_C"/>
</dbReference>
<evidence type="ECO:0000256" key="2">
    <source>
        <dbReference type="ARBA" id="ARBA00007102"/>
    </source>
</evidence>
<dbReference type="SMART" id="SM01017">
    <property type="entry name" value="Arrestin_C"/>
    <property type="match status" value="1"/>
</dbReference>
<comment type="similarity">
    <text evidence="2">Belongs to the universal ribosomal protein uS10 family.</text>
</comment>
<dbReference type="EnsemblMetazoa" id="GPAI008051-RA">
    <property type="protein sequence ID" value="GPAI008051-PA"/>
    <property type="gene ID" value="GPAI008051"/>
</dbReference>
<evidence type="ECO:0000259" key="8">
    <source>
        <dbReference type="SMART" id="SM01017"/>
    </source>
</evidence>
<dbReference type="Proteomes" id="UP000092445">
    <property type="component" value="Unassembled WGS sequence"/>
</dbReference>
<keyword evidence="4" id="KW-0496">Mitochondrion</keyword>
<keyword evidence="11" id="KW-1185">Reference proteome</keyword>
<evidence type="ECO:0000256" key="1">
    <source>
        <dbReference type="ARBA" id="ARBA00004173"/>
    </source>
</evidence>
<reference evidence="11" key="1">
    <citation type="submission" date="2014-03" db="EMBL/GenBank/DDBJ databases">
        <authorList>
            <person name="Aksoy S."/>
            <person name="Warren W."/>
            <person name="Wilson R.K."/>
        </authorList>
    </citation>
    <scope>NUCLEOTIDE SEQUENCE [LARGE SCALE GENOMIC DNA]</scope>
    <source>
        <strain evidence="11">IAEA</strain>
    </source>
</reference>
<dbReference type="InterPro" id="IPR040055">
    <property type="entry name" value="Ribosomal_uS10m"/>
</dbReference>
<evidence type="ECO:0000259" key="9">
    <source>
        <dbReference type="SMART" id="SM01403"/>
    </source>
</evidence>
<reference evidence="10" key="2">
    <citation type="submission" date="2020-05" db="UniProtKB">
        <authorList>
            <consortium name="EnsemblMetazoa"/>
        </authorList>
    </citation>
    <scope>IDENTIFICATION</scope>
    <source>
        <strain evidence="10">IAEA</strain>
    </source>
</reference>
<keyword evidence="5" id="KW-0687">Ribonucleoprotein</keyword>
<proteinExistence type="inferred from homology"/>
<organism evidence="10 11">
    <name type="scientific">Glossina pallidipes</name>
    <name type="common">Tsetse fly</name>
    <dbReference type="NCBI Taxonomy" id="7398"/>
    <lineage>
        <taxon>Eukaryota</taxon>
        <taxon>Metazoa</taxon>
        <taxon>Ecdysozoa</taxon>
        <taxon>Arthropoda</taxon>
        <taxon>Hexapoda</taxon>
        <taxon>Insecta</taxon>
        <taxon>Pterygota</taxon>
        <taxon>Neoptera</taxon>
        <taxon>Endopterygota</taxon>
        <taxon>Diptera</taxon>
        <taxon>Brachycera</taxon>
        <taxon>Muscomorpha</taxon>
        <taxon>Hippoboscoidea</taxon>
        <taxon>Glossinidae</taxon>
        <taxon>Glossina</taxon>
    </lineage>
</organism>
<dbReference type="PANTHER" id="PTHR13334:SF4">
    <property type="entry name" value="SMALL RIBOSOMAL SUBUNIT PROTEIN US10M"/>
    <property type="match status" value="1"/>
</dbReference>
<name>A0A1A9Z9V1_GLOPL</name>
<dbReference type="InterPro" id="IPR014756">
    <property type="entry name" value="Ig_E-set"/>
</dbReference>
<accession>A0A1A9Z9V1</accession>
<evidence type="ECO:0000256" key="7">
    <source>
        <dbReference type="ARBA" id="ARBA00035544"/>
    </source>
</evidence>
<comment type="subcellular location">
    <subcellularLocation>
        <location evidence="1">Mitochondrion</location>
    </subcellularLocation>
</comment>
<dbReference type="InterPro" id="IPR011022">
    <property type="entry name" value="Arrestin_C-like"/>
</dbReference>
<dbReference type="Gene3D" id="3.30.70.600">
    <property type="entry name" value="Ribosomal protein S10 domain"/>
    <property type="match status" value="1"/>
</dbReference>
<dbReference type="Gene3D" id="2.60.40.640">
    <property type="match status" value="2"/>
</dbReference>
<dbReference type="SMART" id="SM01403">
    <property type="entry name" value="Ribosomal_S10"/>
    <property type="match status" value="1"/>
</dbReference>
<dbReference type="Pfam" id="PF02752">
    <property type="entry name" value="Arrestin_C"/>
    <property type="match status" value="1"/>
</dbReference>
<dbReference type="Pfam" id="PF00338">
    <property type="entry name" value="Ribosomal_S10"/>
    <property type="match status" value="1"/>
</dbReference>
<dbReference type="STRING" id="7398.A0A1A9Z9V1"/>
<dbReference type="PANTHER" id="PTHR13334">
    <property type="entry name" value="MITOCHONDRIAL 28S RIBOSOMAL PROTEIN S10"/>
    <property type="match status" value="1"/>
</dbReference>
<evidence type="ECO:0000313" key="10">
    <source>
        <dbReference type="EnsemblMetazoa" id="GPAI008051-PA"/>
    </source>
</evidence>
<sequence>MMSSIIRNLRIHHDFNSLRGLTTGGNIVSKSSNTTPMLSEERDKLYSKLEIEIRGVDPAVLKSYSWFATTAANHLDIEVGKCYSARKASKERLTLLKCVHIYKKHRVQYEIRTYFRYMNFHKLTESTLDTFLEYIERNLPEGIIITVSGFAEVRWTEQITKQDTHGERQKTIETYSASEIYYSNERYVYGQSGGTQTVLPAGKYVFPFQTIIPANAPTSLNGAWGQIHHEVSVVVDRVMRYNNIFKHPYTVIVPHDLNLNPSNVQPLHKIDEKIFCWSLCCGNQGPMVMEVKVPYASYTPVRLMKKEVYTSRSPETKTKETEIKIADNHCGEVIKRNKAEFNEYLQIPSTIPTLIGNCNIIKVHYTLKFIAKVSRIHRDLIIEFPFTIGTWPVYASIMSNELIRTQPVNNFSRLVAPPTYEEDVRSEQFENNTFRPRYPVFLNDGTLAAAALSPSNNLYPPPYLAPQSPLTYSACPTAPPSALALQAKHEPATKGHVEQPQLEVLGFSLPPDYETTSTNIGWK</sequence>
<keyword evidence="3" id="KW-0689">Ribosomal protein</keyword>
<dbReference type="VEuPathDB" id="VectorBase:GPAI008051"/>
<evidence type="ECO:0000256" key="4">
    <source>
        <dbReference type="ARBA" id="ARBA00023128"/>
    </source>
</evidence>
<evidence type="ECO:0000313" key="11">
    <source>
        <dbReference type="Proteomes" id="UP000092445"/>
    </source>
</evidence>
<evidence type="ECO:0000256" key="5">
    <source>
        <dbReference type="ARBA" id="ARBA00023274"/>
    </source>
</evidence>
<protein>
    <recommendedName>
        <fullName evidence="6">Small ribosomal subunit protein uS10m</fullName>
    </recommendedName>
    <alternativeName>
        <fullName evidence="7">28S ribosomal protein S10, mitochondrial</fullName>
    </alternativeName>
</protein>
<dbReference type="GO" id="GO:0005763">
    <property type="term" value="C:mitochondrial small ribosomal subunit"/>
    <property type="evidence" value="ECO:0007669"/>
    <property type="project" value="InterPro"/>
</dbReference>
<feature type="domain" description="Small ribosomal subunit protein uS10" evidence="9">
    <location>
        <begin position="50"/>
        <end position="148"/>
    </location>
</feature>
<evidence type="ECO:0000256" key="3">
    <source>
        <dbReference type="ARBA" id="ARBA00022980"/>
    </source>
</evidence>
<feature type="domain" description="Arrestin C-terminal-like" evidence="8">
    <location>
        <begin position="283"/>
        <end position="393"/>
    </location>
</feature>
<dbReference type="InterPro" id="IPR036838">
    <property type="entry name" value="Ribosomal_uS10_dom_sf"/>
</dbReference>